<dbReference type="PANTHER" id="PTHR34356">
    <property type="entry name" value="ANTIGENIC HEAT-STABLE PROTEIN"/>
    <property type="match status" value="1"/>
</dbReference>
<sequence length="157" mass="17245">MSRISDSLWQIIRSDDGMKGEITETVQSVYDKLANPKGKDDVLLSTSDAMPGQTQGETASATENDDSLHENEPQEPPGFTLVLNHPNNNNHEDQDKEKAQVQRQRSTAECKEDSHPSQDTLVEDDHNIAPSGFSKDMEHSPVADCSDEDPDVPPGFG</sequence>
<feature type="compositionally biased region" description="Polar residues" evidence="1">
    <location>
        <begin position="44"/>
        <end position="62"/>
    </location>
</feature>
<gene>
    <name evidence="2" type="ORF">KIW84_042094</name>
</gene>
<dbReference type="Proteomes" id="UP001058974">
    <property type="component" value="Chromosome 4"/>
</dbReference>
<accession>A0A9D4XAD8</accession>
<dbReference type="Gramene" id="Psat04G0209400-T2">
    <property type="protein sequence ID" value="KAI5417356.1"/>
    <property type="gene ID" value="KIW84_042094"/>
</dbReference>
<evidence type="ECO:0000256" key="1">
    <source>
        <dbReference type="SAM" id="MobiDB-lite"/>
    </source>
</evidence>
<reference evidence="2 3" key="1">
    <citation type="journal article" date="2022" name="Nat. Genet.">
        <title>Improved pea reference genome and pan-genome highlight genomic features and evolutionary characteristics.</title>
        <authorList>
            <person name="Yang T."/>
            <person name="Liu R."/>
            <person name="Luo Y."/>
            <person name="Hu S."/>
            <person name="Wang D."/>
            <person name="Wang C."/>
            <person name="Pandey M.K."/>
            <person name="Ge S."/>
            <person name="Xu Q."/>
            <person name="Li N."/>
            <person name="Li G."/>
            <person name="Huang Y."/>
            <person name="Saxena R.K."/>
            <person name="Ji Y."/>
            <person name="Li M."/>
            <person name="Yan X."/>
            <person name="He Y."/>
            <person name="Liu Y."/>
            <person name="Wang X."/>
            <person name="Xiang C."/>
            <person name="Varshney R.K."/>
            <person name="Ding H."/>
            <person name="Gao S."/>
            <person name="Zong X."/>
        </authorList>
    </citation>
    <scope>NUCLEOTIDE SEQUENCE [LARGE SCALE GENOMIC DNA]</scope>
    <source>
        <strain evidence="2 3">cv. Zhongwan 6</strain>
    </source>
</reference>
<evidence type="ECO:0000313" key="3">
    <source>
        <dbReference type="Proteomes" id="UP001058974"/>
    </source>
</evidence>
<comment type="caution">
    <text evidence="2">The sequence shown here is derived from an EMBL/GenBank/DDBJ whole genome shotgun (WGS) entry which is preliminary data.</text>
</comment>
<feature type="region of interest" description="Disordered" evidence="1">
    <location>
        <begin position="35"/>
        <end position="157"/>
    </location>
</feature>
<name>A0A9D4XAD8_PEA</name>
<dbReference type="PANTHER" id="PTHR34356:SF3">
    <property type="entry name" value="EXPRESSED PROTEIN"/>
    <property type="match status" value="1"/>
</dbReference>
<organism evidence="2 3">
    <name type="scientific">Pisum sativum</name>
    <name type="common">Garden pea</name>
    <name type="synonym">Lathyrus oleraceus</name>
    <dbReference type="NCBI Taxonomy" id="3888"/>
    <lineage>
        <taxon>Eukaryota</taxon>
        <taxon>Viridiplantae</taxon>
        <taxon>Streptophyta</taxon>
        <taxon>Embryophyta</taxon>
        <taxon>Tracheophyta</taxon>
        <taxon>Spermatophyta</taxon>
        <taxon>Magnoliopsida</taxon>
        <taxon>eudicotyledons</taxon>
        <taxon>Gunneridae</taxon>
        <taxon>Pentapetalae</taxon>
        <taxon>rosids</taxon>
        <taxon>fabids</taxon>
        <taxon>Fabales</taxon>
        <taxon>Fabaceae</taxon>
        <taxon>Papilionoideae</taxon>
        <taxon>50 kb inversion clade</taxon>
        <taxon>NPAAA clade</taxon>
        <taxon>Hologalegina</taxon>
        <taxon>IRL clade</taxon>
        <taxon>Fabeae</taxon>
        <taxon>Lathyrus</taxon>
    </lineage>
</organism>
<dbReference type="EMBL" id="JAMSHJ010000004">
    <property type="protein sequence ID" value="KAI5417356.1"/>
    <property type="molecule type" value="Genomic_DNA"/>
</dbReference>
<keyword evidence="3" id="KW-1185">Reference proteome</keyword>
<dbReference type="AlphaFoldDB" id="A0A9D4XAD8"/>
<feature type="compositionally biased region" description="Basic and acidic residues" evidence="1">
    <location>
        <begin position="90"/>
        <end position="116"/>
    </location>
</feature>
<proteinExistence type="predicted"/>
<protein>
    <submittedName>
        <fullName evidence="2">Uncharacterized protein</fullName>
    </submittedName>
</protein>
<evidence type="ECO:0000313" key="2">
    <source>
        <dbReference type="EMBL" id="KAI5417356.1"/>
    </source>
</evidence>